<feature type="transmembrane region" description="Helical" evidence="12">
    <location>
        <begin position="331"/>
        <end position="353"/>
    </location>
</feature>
<evidence type="ECO:0000256" key="2">
    <source>
        <dbReference type="ARBA" id="ARBA00022475"/>
    </source>
</evidence>
<dbReference type="GO" id="GO:0030425">
    <property type="term" value="C:dendrite"/>
    <property type="evidence" value="ECO:0007669"/>
    <property type="project" value="TreeGrafter"/>
</dbReference>
<feature type="compositionally biased region" description="Polar residues" evidence="11">
    <location>
        <begin position="21"/>
        <end position="31"/>
    </location>
</feature>
<feature type="compositionally biased region" description="Polar residues" evidence="11">
    <location>
        <begin position="421"/>
        <end position="431"/>
    </location>
</feature>
<evidence type="ECO:0000256" key="4">
    <source>
        <dbReference type="ARBA" id="ARBA00022989"/>
    </source>
</evidence>
<keyword evidence="6 12" id="KW-0472">Membrane</keyword>
<dbReference type="Pfam" id="PF00001">
    <property type="entry name" value="7tm_1"/>
    <property type="match status" value="1"/>
</dbReference>
<evidence type="ECO:0000313" key="14">
    <source>
        <dbReference type="EMBL" id="RUS91084.1"/>
    </source>
</evidence>
<evidence type="ECO:0000256" key="9">
    <source>
        <dbReference type="ARBA" id="ARBA00023224"/>
    </source>
</evidence>
<dbReference type="PRINTS" id="PR00237">
    <property type="entry name" value="GPCRRHODOPSN"/>
</dbReference>
<comment type="caution">
    <text evidence="14">The sequence shown here is derived from an EMBL/GenBank/DDBJ whole genome shotgun (WGS) entry which is preliminary data.</text>
</comment>
<comment type="subcellular location">
    <subcellularLocation>
        <location evidence="1">Cell membrane</location>
        <topology evidence="1">Multi-pass membrane protein</topology>
    </subcellularLocation>
</comment>
<dbReference type="SUPFAM" id="SSF81321">
    <property type="entry name" value="Family A G protein-coupled receptor-like"/>
    <property type="match status" value="1"/>
</dbReference>
<keyword evidence="15" id="KW-1185">Reference proteome</keyword>
<feature type="transmembrane region" description="Helical" evidence="12">
    <location>
        <begin position="241"/>
        <end position="269"/>
    </location>
</feature>
<dbReference type="STRING" id="188477.A0A433UB89"/>
<feature type="compositionally biased region" description="Low complexity" evidence="11">
    <location>
        <begin position="384"/>
        <end position="397"/>
    </location>
</feature>
<dbReference type="GO" id="GO:0051378">
    <property type="term" value="F:serotonin binding"/>
    <property type="evidence" value="ECO:0007669"/>
    <property type="project" value="TreeGrafter"/>
</dbReference>
<evidence type="ECO:0000256" key="1">
    <source>
        <dbReference type="ARBA" id="ARBA00004651"/>
    </source>
</evidence>
<dbReference type="GO" id="GO:0004993">
    <property type="term" value="F:G protein-coupled serotonin receptor activity"/>
    <property type="evidence" value="ECO:0007669"/>
    <property type="project" value="TreeGrafter"/>
</dbReference>
<feature type="region of interest" description="Disordered" evidence="11">
    <location>
        <begin position="369"/>
        <end position="407"/>
    </location>
</feature>
<dbReference type="GO" id="GO:0045202">
    <property type="term" value="C:synapse"/>
    <property type="evidence" value="ECO:0007669"/>
    <property type="project" value="GOC"/>
</dbReference>
<keyword evidence="4 12" id="KW-1133">Transmembrane helix</keyword>
<dbReference type="GO" id="GO:0005886">
    <property type="term" value="C:plasma membrane"/>
    <property type="evidence" value="ECO:0007669"/>
    <property type="project" value="UniProtKB-SubCell"/>
</dbReference>
<dbReference type="PROSITE" id="PS00237">
    <property type="entry name" value="G_PROTEIN_RECEP_F1_1"/>
    <property type="match status" value="1"/>
</dbReference>
<proteinExistence type="inferred from homology"/>
<dbReference type="InterPro" id="IPR017452">
    <property type="entry name" value="GPCR_Rhodpsn_7TM"/>
</dbReference>
<keyword evidence="8 10" id="KW-0675">Receptor</keyword>
<dbReference type="Gene3D" id="1.20.1070.10">
    <property type="entry name" value="Rhodopsin 7-helix transmembrane proteins"/>
    <property type="match status" value="1"/>
</dbReference>
<dbReference type="GO" id="GO:0007210">
    <property type="term" value="P:serotonin receptor signaling pathway"/>
    <property type="evidence" value="ECO:0007669"/>
    <property type="project" value="TreeGrafter"/>
</dbReference>
<keyword evidence="2" id="KW-1003">Cell membrane</keyword>
<evidence type="ECO:0000256" key="10">
    <source>
        <dbReference type="RuleBase" id="RU000688"/>
    </source>
</evidence>
<dbReference type="PROSITE" id="PS50262">
    <property type="entry name" value="G_PROTEIN_RECEP_F1_2"/>
    <property type="match status" value="1"/>
</dbReference>
<keyword evidence="3 10" id="KW-0812">Transmembrane</keyword>
<evidence type="ECO:0000256" key="3">
    <source>
        <dbReference type="ARBA" id="ARBA00022692"/>
    </source>
</evidence>
<gene>
    <name evidence="14" type="ORF">EGW08_001109</name>
</gene>
<dbReference type="GO" id="GO:0007268">
    <property type="term" value="P:chemical synaptic transmission"/>
    <property type="evidence" value="ECO:0007669"/>
    <property type="project" value="TreeGrafter"/>
</dbReference>
<comment type="similarity">
    <text evidence="10">Belongs to the G-protein coupled receptor 1 family.</text>
</comment>
<evidence type="ECO:0000256" key="12">
    <source>
        <dbReference type="SAM" id="Phobius"/>
    </source>
</evidence>
<evidence type="ECO:0000256" key="8">
    <source>
        <dbReference type="ARBA" id="ARBA00023170"/>
    </source>
</evidence>
<dbReference type="InterPro" id="IPR000276">
    <property type="entry name" value="GPCR_Rhodpsn"/>
</dbReference>
<dbReference type="Proteomes" id="UP000271974">
    <property type="component" value="Unassembled WGS sequence"/>
</dbReference>
<keyword evidence="7" id="KW-1015">Disulfide bond</keyword>
<organism evidence="14 15">
    <name type="scientific">Elysia chlorotica</name>
    <name type="common">Eastern emerald elysia</name>
    <name type="synonym">Sea slug</name>
    <dbReference type="NCBI Taxonomy" id="188477"/>
    <lineage>
        <taxon>Eukaryota</taxon>
        <taxon>Metazoa</taxon>
        <taxon>Spiralia</taxon>
        <taxon>Lophotrochozoa</taxon>
        <taxon>Mollusca</taxon>
        <taxon>Gastropoda</taxon>
        <taxon>Heterobranchia</taxon>
        <taxon>Euthyneura</taxon>
        <taxon>Panpulmonata</taxon>
        <taxon>Sacoglossa</taxon>
        <taxon>Placobranchoidea</taxon>
        <taxon>Plakobranchidae</taxon>
        <taxon>Elysia</taxon>
    </lineage>
</organism>
<feature type="region of interest" description="Disordered" evidence="11">
    <location>
        <begin position="1"/>
        <end position="39"/>
    </location>
</feature>
<feature type="transmembrane region" description="Helical" evidence="12">
    <location>
        <begin position="172"/>
        <end position="198"/>
    </location>
</feature>
<evidence type="ECO:0000256" key="6">
    <source>
        <dbReference type="ARBA" id="ARBA00023136"/>
    </source>
</evidence>
<feature type="region of interest" description="Disordered" evidence="11">
    <location>
        <begin position="421"/>
        <end position="440"/>
    </location>
</feature>
<protein>
    <recommendedName>
        <fullName evidence="13">G-protein coupled receptors family 1 profile domain-containing protein</fullName>
    </recommendedName>
</protein>
<dbReference type="OrthoDB" id="10034726at2759"/>
<name>A0A433UB89_ELYCH</name>
<dbReference type="GO" id="GO:0030594">
    <property type="term" value="F:neurotransmitter receptor activity"/>
    <property type="evidence" value="ECO:0007669"/>
    <property type="project" value="TreeGrafter"/>
</dbReference>
<dbReference type="GO" id="GO:0007187">
    <property type="term" value="P:G protein-coupled receptor signaling pathway, coupled to cyclic nucleotide second messenger"/>
    <property type="evidence" value="ECO:0007669"/>
    <property type="project" value="TreeGrafter"/>
</dbReference>
<reference evidence="14 15" key="1">
    <citation type="submission" date="2019-01" db="EMBL/GenBank/DDBJ databases">
        <title>A draft genome assembly of the solar-powered sea slug Elysia chlorotica.</title>
        <authorList>
            <person name="Cai H."/>
            <person name="Li Q."/>
            <person name="Fang X."/>
            <person name="Li J."/>
            <person name="Curtis N.E."/>
            <person name="Altenburger A."/>
            <person name="Shibata T."/>
            <person name="Feng M."/>
            <person name="Maeda T."/>
            <person name="Schwartz J.A."/>
            <person name="Shigenobu S."/>
            <person name="Lundholm N."/>
            <person name="Nishiyama T."/>
            <person name="Yang H."/>
            <person name="Hasebe M."/>
            <person name="Li S."/>
            <person name="Pierce S.K."/>
            <person name="Wang J."/>
        </authorList>
    </citation>
    <scope>NUCLEOTIDE SEQUENCE [LARGE SCALE GENOMIC DNA]</scope>
    <source>
        <strain evidence="14">EC2010</strain>
        <tissue evidence="14">Whole organism of an adult</tissue>
    </source>
</reference>
<accession>A0A433UB89</accession>
<sequence length="440" mass="48472">MADEPHTSHYHLRNSQDTDESNVWSNYGSTSKNNLNNVNDDKDYYQYEVSPFDIDRDFALSLKTPSNKTRPIDAFSSEPWGPTSFSEAYSNSRTANININDQHSNDNTASMSLQHFYNSSLPNVLFDRLHTDQDFLTTSSTTAATLTTSTSNSTLSLDAYLNSTADSQSGDIYTWSILMMAPLVVFGVAGNTLVILAISLEKRLQNVTNYFLLSLAVTDLLVSLIVMPLSIINVFTGRWLFGLLLCDFFVTSDVLMCTSSILHLCTISLERYIGIRYPLWTKNKSKRVVLLKIVLVWTIALAITSPITVLGVIRENNVLVQGECVLSNEHFIIYGSIFAFFIPLTIMVVMYALTVRMLNAQARLCQGRRADDREGQPMIRRSTARTGRAAGTTTPPAGGAGGAGGAPSVRTCAVACALTTGLRSQRSSRQRIATRAAPPR</sequence>
<feature type="transmembrane region" description="Helical" evidence="12">
    <location>
        <begin position="210"/>
        <end position="235"/>
    </location>
</feature>
<evidence type="ECO:0000256" key="7">
    <source>
        <dbReference type="ARBA" id="ARBA00023157"/>
    </source>
</evidence>
<dbReference type="PANTHER" id="PTHR24247">
    <property type="entry name" value="5-HYDROXYTRYPTAMINE RECEPTOR"/>
    <property type="match status" value="1"/>
</dbReference>
<evidence type="ECO:0000259" key="13">
    <source>
        <dbReference type="PROSITE" id="PS50262"/>
    </source>
</evidence>
<dbReference type="FunFam" id="1.20.1070.10:FF:000523">
    <property type="entry name" value="5-hydroxytryptamine receptor 2B"/>
    <property type="match status" value="1"/>
</dbReference>
<feature type="domain" description="G-protein coupled receptors family 1 profile" evidence="13">
    <location>
        <begin position="190"/>
        <end position="358"/>
    </location>
</feature>
<dbReference type="EMBL" id="RQTK01000018">
    <property type="protein sequence ID" value="RUS91084.1"/>
    <property type="molecule type" value="Genomic_DNA"/>
</dbReference>
<evidence type="ECO:0000313" key="15">
    <source>
        <dbReference type="Proteomes" id="UP000271974"/>
    </source>
</evidence>
<keyword evidence="9 10" id="KW-0807">Transducer</keyword>
<keyword evidence="5 10" id="KW-0297">G-protein coupled receptor</keyword>
<feature type="transmembrane region" description="Helical" evidence="12">
    <location>
        <begin position="289"/>
        <end position="311"/>
    </location>
</feature>
<dbReference type="PANTHER" id="PTHR24247:SF228">
    <property type="entry name" value="5-HYDROXYTRYPTAMINE (SEROTONIN) RECEPTOR 2A, ISOFORM B"/>
    <property type="match status" value="1"/>
</dbReference>
<evidence type="ECO:0000256" key="5">
    <source>
        <dbReference type="ARBA" id="ARBA00023040"/>
    </source>
</evidence>
<dbReference type="AlphaFoldDB" id="A0A433UB89"/>
<evidence type="ECO:0000256" key="11">
    <source>
        <dbReference type="SAM" id="MobiDB-lite"/>
    </source>
</evidence>